<dbReference type="SMART" id="SM00710">
    <property type="entry name" value="PbH1"/>
    <property type="match status" value="4"/>
</dbReference>
<dbReference type="InterPro" id="IPR011050">
    <property type="entry name" value="Pectin_lyase_fold/virulence"/>
</dbReference>
<dbReference type="Pfam" id="PF13229">
    <property type="entry name" value="Beta_helix"/>
    <property type="match status" value="1"/>
</dbReference>
<dbReference type="InterPro" id="IPR006626">
    <property type="entry name" value="PbH1"/>
</dbReference>
<dbReference type="InterPro" id="IPR039448">
    <property type="entry name" value="Beta_helix"/>
</dbReference>
<comment type="caution">
    <text evidence="2">The sequence shown here is derived from an EMBL/GenBank/DDBJ whole genome shotgun (WGS) entry which is preliminary data.</text>
</comment>
<gene>
    <name evidence="2" type="ORF">S01H1_16032</name>
</gene>
<sequence length="219" mass="24295">MYKKNQKFAIFSAIFLLCSLTALTVGTNFHASSDVFQPLSDYDKTLLKTSATFTDIEIDALDTTNTTYSGNWTWAKATGLCTGSGTSSSPYVIANHIFEYSSGSGDCLRIRNSRVHFRIRDCTFRNSDTFDFGLYIYNTTNGEVTDCVAYDNFRGFELVNVNDTELEGNHIYSTITGIYLSNSRFNTISNNNVSANTAQGIYLTTSMTNTISNNIANDN</sequence>
<reference evidence="2" key="1">
    <citation type="journal article" date="2014" name="Front. Microbiol.">
        <title>High frequency of phylogenetically diverse reductive dehalogenase-homologous genes in deep subseafloor sedimentary metagenomes.</title>
        <authorList>
            <person name="Kawai M."/>
            <person name="Futagami T."/>
            <person name="Toyoda A."/>
            <person name="Takaki Y."/>
            <person name="Nishi S."/>
            <person name="Hori S."/>
            <person name="Arai W."/>
            <person name="Tsubouchi T."/>
            <person name="Morono Y."/>
            <person name="Uchiyama I."/>
            <person name="Ito T."/>
            <person name="Fujiyama A."/>
            <person name="Inagaki F."/>
            <person name="Takami H."/>
        </authorList>
    </citation>
    <scope>NUCLEOTIDE SEQUENCE</scope>
    <source>
        <strain evidence="2">Expedition CK06-06</strain>
    </source>
</reference>
<dbReference type="InterPro" id="IPR022441">
    <property type="entry name" value="Para_beta_helix_rpt-2"/>
</dbReference>
<dbReference type="AlphaFoldDB" id="X0TQ92"/>
<dbReference type="SUPFAM" id="SSF51126">
    <property type="entry name" value="Pectin lyase-like"/>
    <property type="match status" value="1"/>
</dbReference>
<evidence type="ECO:0000259" key="1">
    <source>
        <dbReference type="Pfam" id="PF13229"/>
    </source>
</evidence>
<dbReference type="InterPro" id="IPR012334">
    <property type="entry name" value="Pectin_lyas_fold"/>
</dbReference>
<evidence type="ECO:0000313" key="2">
    <source>
        <dbReference type="EMBL" id="GAF78290.1"/>
    </source>
</evidence>
<feature type="domain" description="Right handed beta helix" evidence="1">
    <location>
        <begin position="79"/>
        <end position="214"/>
    </location>
</feature>
<accession>X0TQ92</accession>
<dbReference type="Gene3D" id="2.160.20.10">
    <property type="entry name" value="Single-stranded right-handed beta-helix, Pectin lyase-like"/>
    <property type="match status" value="1"/>
</dbReference>
<organism evidence="2">
    <name type="scientific">marine sediment metagenome</name>
    <dbReference type="NCBI Taxonomy" id="412755"/>
    <lineage>
        <taxon>unclassified sequences</taxon>
        <taxon>metagenomes</taxon>
        <taxon>ecological metagenomes</taxon>
    </lineage>
</organism>
<proteinExistence type="predicted"/>
<feature type="non-terminal residue" evidence="2">
    <location>
        <position position="219"/>
    </location>
</feature>
<protein>
    <recommendedName>
        <fullName evidence="1">Right handed beta helix domain-containing protein</fullName>
    </recommendedName>
</protein>
<dbReference type="NCBIfam" id="TIGR03804">
    <property type="entry name" value="para_beta_helix"/>
    <property type="match status" value="2"/>
</dbReference>
<dbReference type="EMBL" id="BARS01008401">
    <property type="protein sequence ID" value="GAF78290.1"/>
    <property type="molecule type" value="Genomic_DNA"/>
</dbReference>
<name>X0TQ92_9ZZZZ</name>